<name>J5RG46_TRIAS</name>
<feature type="region of interest" description="Disordered" evidence="1">
    <location>
        <begin position="22"/>
        <end position="88"/>
    </location>
</feature>
<proteinExistence type="predicted"/>
<dbReference type="GeneID" id="25987487"/>
<evidence type="ECO:0000313" key="3">
    <source>
        <dbReference type="Proteomes" id="UP000002748"/>
    </source>
</evidence>
<dbReference type="KEGG" id="tasa:A1Q1_03974"/>
<gene>
    <name evidence="2" type="ORF">A1Q1_03974</name>
</gene>
<evidence type="ECO:0000256" key="1">
    <source>
        <dbReference type="SAM" id="MobiDB-lite"/>
    </source>
</evidence>
<feature type="compositionally biased region" description="Polar residues" evidence="1">
    <location>
        <begin position="49"/>
        <end position="67"/>
    </location>
</feature>
<protein>
    <submittedName>
        <fullName evidence="2">Uncharacterized protein</fullName>
    </submittedName>
</protein>
<dbReference type="VEuPathDB" id="FungiDB:A1Q1_03974"/>
<evidence type="ECO:0000313" key="2">
    <source>
        <dbReference type="EMBL" id="EJT52458.1"/>
    </source>
</evidence>
<dbReference type="Proteomes" id="UP000002748">
    <property type="component" value="Unassembled WGS sequence"/>
</dbReference>
<accession>J5RG46</accession>
<reference evidence="2 3" key="1">
    <citation type="journal article" date="2012" name="Eukaryot. Cell">
        <title>Draft genome sequence of CBS 2479, the standard type strain of Trichosporon asahii.</title>
        <authorList>
            <person name="Yang R.Y."/>
            <person name="Li H.T."/>
            <person name="Zhu H."/>
            <person name="Zhou G.P."/>
            <person name="Wang M."/>
            <person name="Wang L."/>
        </authorList>
    </citation>
    <scope>NUCLEOTIDE SEQUENCE [LARGE SCALE GENOMIC DNA]</scope>
    <source>
        <strain evidence="3">ATCC 90039 / CBS 2479 / JCM 2466 / KCTC 7840 / NCYC 2677 / UAMH 7654</strain>
    </source>
</reference>
<dbReference type="EMBL" id="ALBS01000025">
    <property type="protein sequence ID" value="EJT52458.1"/>
    <property type="molecule type" value="Genomic_DNA"/>
</dbReference>
<dbReference type="HOGENOM" id="CLU_816806_0_0_1"/>
<comment type="caution">
    <text evidence="2">The sequence shown here is derived from an EMBL/GenBank/DDBJ whole genome shotgun (WGS) entry which is preliminary data.</text>
</comment>
<feature type="compositionally biased region" description="Polar residues" evidence="1">
    <location>
        <begin position="29"/>
        <end position="42"/>
    </location>
</feature>
<organism evidence="2 3">
    <name type="scientific">Trichosporon asahii var. asahii (strain ATCC 90039 / CBS 2479 / JCM 2466 / KCTC 7840 / NBRC 103889/ NCYC 2677 / UAMH 7654)</name>
    <name type="common">Yeast</name>
    <dbReference type="NCBI Taxonomy" id="1186058"/>
    <lineage>
        <taxon>Eukaryota</taxon>
        <taxon>Fungi</taxon>
        <taxon>Dikarya</taxon>
        <taxon>Basidiomycota</taxon>
        <taxon>Agaricomycotina</taxon>
        <taxon>Tremellomycetes</taxon>
        <taxon>Trichosporonales</taxon>
        <taxon>Trichosporonaceae</taxon>
        <taxon>Trichosporon</taxon>
    </lineage>
</organism>
<sequence length="340" mass="38076">MGARAHDSRDQIKRAWYRHVSELPEIGARTSSPKEASAQSRRTGPAPSMRNSPASPVRNGATNTSRSHLVVSPTHVTRRGSVKPVGPGLDPLAVTALDLYESHPHIDHESRALLRTTSPTSPGKESVGLLPNVQYVRMMGIGSFATEDLLWDVMLRSGVAMDDAVGIFTVPYRTSWTAENGDTQGFQRFYTGSRQHRFSKVTFVANHKPNLGGTVFEFMADEVDFVLIPPMGYFQPTDADEQRRMKRIAQYWQATIDKLRKFYPRTKFTLVGIEAWGGGWLESAVKKNGPNFEAITKNEYRRRIPHEEYQLVTTALSDLRAVYPNMWPPQGSNTLSDESP</sequence>
<dbReference type="AlphaFoldDB" id="J5RG46"/>
<dbReference type="RefSeq" id="XP_014183825.1">
    <property type="nucleotide sequence ID" value="XM_014328350.1"/>
</dbReference>